<reference evidence="2" key="1">
    <citation type="journal article" date="2019" name="PLoS Negl. Trop. Dis.">
        <title>Revisiting the worldwide diversity of Leptospira species in the environment.</title>
        <authorList>
            <person name="Vincent A.T."/>
            <person name="Schiettekatte O."/>
            <person name="Bourhy P."/>
            <person name="Veyrier F.J."/>
            <person name="Picardeau M."/>
        </authorList>
    </citation>
    <scope>NUCLEOTIDE SEQUENCE [LARGE SCALE GENOMIC DNA]</scope>
    <source>
        <strain evidence="2">201702690</strain>
    </source>
</reference>
<dbReference type="RefSeq" id="WP_135646436.1">
    <property type="nucleotide sequence ID" value="NZ_RQGC01000009.1"/>
</dbReference>
<accession>A0ABY2M998</accession>
<comment type="caution">
    <text evidence="1">The sequence shown here is derived from an EMBL/GenBank/DDBJ whole genome shotgun (WGS) entry which is preliminary data.</text>
</comment>
<gene>
    <name evidence="1" type="ORF">EHQ53_14160</name>
</gene>
<organism evidence="1 2">
    <name type="scientific">Leptospira langatensis</name>
    <dbReference type="NCBI Taxonomy" id="2484983"/>
    <lineage>
        <taxon>Bacteria</taxon>
        <taxon>Pseudomonadati</taxon>
        <taxon>Spirochaetota</taxon>
        <taxon>Spirochaetia</taxon>
        <taxon>Leptospirales</taxon>
        <taxon>Leptospiraceae</taxon>
        <taxon>Leptospira</taxon>
    </lineage>
</organism>
<dbReference type="Proteomes" id="UP000297273">
    <property type="component" value="Unassembled WGS sequence"/>
</dbReference>
<evidence type="ECO:0000313" key="1">
    <source>
        <dbReference type="EMBL" id="TGL39662.1"/>
    </source>
</evidence>
<keyword evidence="2" id="KW-1185">Reference proteome</keyword>
<protein>
    <submittedName>
        <fullName evidence="1">Uncharacterized protein</fullName>
    </submittedName>
</protein>
<name>A0ABY2M998_9LEPT</name>
<sequence length="115" mass="13426">MTQPTQEDLEYIAKEILGGYKDFEGRWIFPQIGIHPIPAKDFNPYVDDSFTGALVKAMFPKMALCSWSLVPFMSREGYLKYMIWDWAISKEVLRANHPNTALIEAYFKIEEEKEK</sequence>
<proteinExistence type="predicted"/>
<evidence type="ECO:0000313" key="2">
    <source>
        <dbReference type="Proteomes" id="UP000297273"/>
    </source>
</evidence>
<dbReference type="EMBL" id="RQGC01000009">
    <property type="protein sequence ID" value="TGL39662.1"/>
    <property type="molecule type" value="Genomic_DNA"/>
</dbReference>